<gene>
    <name evidence="1" type="ORF">GCM10010171_30830</name>
</gene>
<reference evidence="1" key="1">
    <citation type="journal article" date="2014" name="Int. J. Syst. Evol. Microbiol.">
        <title>Complete genome sequence of Corynebacterium casei LMG S-19264T (=DSM 44701T), isolated from a smear-ripened cheese.</title>
        <authorList>
            <consortium name="US DOE Joint Genome Institute (JGI-PGF)"/>
            <person name="Walter F."/>
            <person name="Albersmeier A."/>
            <person name="Kalinowski J."/>
            <person name="Ruckert C."/>
        </authorList>
    </citation>
    <scope>NUCLEOTIDE SEQUENCE</scope>
    <source>
        <strain evidence="1">JCM 3276</strain>
    </source>
</reference>
<reference evidence="1" key="2">
    <citation type="submission" date="2020-09" db="EMBL/GenBank/DDBJ databases">
        <authorList>
            <person name="Sun Q."/>
            <person name="Ohkuma M."/>
        </authorList>
    </citation>
    <scope>NUCLEOTIDE SEQUENCE</scope>
    <source>
        <strain evidence="1">JCM 3276</strain>
    </source>
</reference>
<evidence type="ECO:0000313" key="1">
    <source>
        <dbReference type="EMBL" id="GGS34264.1"/>
    </source>
</evidence>
<dbReference type="AlphaFoldDB" id="A0A918GGF6"/>
<proteinExistence type="predicted"/>
<comment type="caution">
    <text evidence="1">The sequence shown here is derived from an EMBL/GenBank/DDBJ whole genome shotgun (WGS) entry which is preliminary data.</text>
</comment>
<dbReference type="Proteomes" id="UP000660680">
    <property type="component" value="Unassembled WGS sequence"/>
</dbReference>
<sequence>MENPRWVHNELTVDGQVVGAVIQSGGPTTITGNITAHAAADPMTRLADHVDRVREVLRAHAEKVPRRAMTDLGLSQIATQARSKKGDSAGVVAELWRDLQPELSALATSVGELAALKPHLKAITDSVEAL</sequence>
<organism evidence="1 2">
    <name type="scientific">Actinokineospora fastidiosa</name>
    <dbReference type="NCBI Taxonomy" id="1816"/>
    <lineage>
        <taxon>Bacteria</taxon>
        <taxon>Bacillati</taxon>
        <taxon>Actinomycetota</taxon>
        <taxon>Actinomycetes</taxon>
        <taxon>Pseudonocardiales</taxon>
        <taxon>Pseudonocardiaceae</taxon>
        <taxon>Actinokineospora</taxon>
    </lineage>
</organism>
<dbReference type="EMBL" id="BMRB01000002">
    <property type="protein sequence ID" value="GGS34264.1"/>
    <property type="molecule type" value="Genomic_DNA"/>
</dbReference>
<dbReference type="RefSeq" id="WP_189211082.1">
    <property type="nucleotide sequence ID" value="NZ_BMRB01000002.1"/>
</dbReference>
<protein>
    <submittedName>
        <fullName evidence="1">Uncharacterized protein</fullName>
    </submittedName>
</protein>
<name>A0A918GGF6_9PSEU</name>
<accession>A0A918GGF6</accession>
<evidence type="ECO:0000313" key="2">
    <source>
        <dbReference type="Proteomes" id="UP000660680"/>
    </source>
</evidence>
<keyword evidence="2" id="KW-1185">Reference proteome</keyword>